<keyword evidence="2" id="KW-1185">Reference proteome</keyword>
<evidence type="ECO:0000313" key="2">
    <source>
        <dbReference type="Proteomes" id="UP000714275"/>
    </source>
</evidence>
<comment type="caution">
    <text evidence="1">The sequence shown here is derived from an EMBL/GenBank/DDBJ whole genome shotgun (WGS) entry which is preliminary data.</text>
</comment>
<dbReference type="Proteomes" id="UP000714275">
    <property type="component" value="Unassembled WGS sequence"/>
</dbReference>
<dbReference type="OrthoDB" id="2680070at2759"/>
<proteinExistence type="predicted"/>
<reference evidence="1" key="1">
    <citation type="journal article" date="2020" name="New Phytol.">
        <title>Comparative genomics reveals dynamic genome evolution in host specialist ectomycorrhizal fungi.</title>
        <authorList>
            <person name="Lofgren L.A."/>
            <person name="Nguyen N.H."/>
            <person name="Vilgalys R."/>
            <person name="Ruytinx J."/>
            <person name="Liao H.L."/>
            <person name="Branco S."/>
            <person name="Kuo A."/>
            <person name="LaButti K."/>
            <person name="Lipzen A."/>
            <person name="Andreopoulos W."/>
            <person name="Pangilinan J."/>
            <person name="Riley R."/>
            <person name="Hundley H."/>
            <person name="Na H."/>
            <person name="Barry K."/>
            <person name="Grigoriev I.V."/>
            <person name="Stajich J.E."/>
            <person name="Kennedy P.G."/>
        </authorList>
    </citation>
    <scope>NUCLEOTIDE SEQUENCE</scope>
    <source>
        <strain evidence="1">DOB743</strain>
    </source>
</reference>
<evidence type="ECO:0000313" key="1">
    <source>
        <dbReference type="EMBL" id="KAG1780908.1"/>
    </source>
</evidence>
<gene>
    <name evidence="1" type="ORF">EV702DRAFT_1250415</name>
</gene>
<dbReference type="AlphaFoldDB" id="A0A9P7A204"/>
<organism evidence="1 2">
    <name type="scientific">Suillus placidus</name>
    <dbReference type="NCBI Taxonomy" id="48579"/>
    <lineage>
        <taxon>Eukaryota</taxon>
        <taxon>Fungi</taxon>
        <taxon>Dikarya</taxon>
        <taxon>Basidiomycota</taxon>
        <taxon>Agaricomycotina</taxon>
        <taxon>Agaricomycetes</taxon>
        <taxon>Agaricomycetidae</taxon>
        <taxon>Boletales</taxon>
        <taxon>Suillineae</taxon>
        <taxon>Suillaceae</taxon>
        <taxon>Suillus</taxon>
    </lineage>
</organism>
<sequence length="272" mass="30228">MDVGRAVQYIKKQDGAGHTAKQPTQPVSIVPKTTKRGGGATQATSTVQTVLLNLTKILIEDEEVEEYNEVLIAHLHKLSEYTNQKANIYAIGKLLPTATWGQYKPINDHSKVLCDPATGEPLTIWVVGKIAKMWFAKFGVPENQASITVMPLSKTLAQQSTILLAKLSSPALPPQTTQMVRAIKWQNGKNSNVDTNAILFDAIYDARPLWNLSDLKPGDLILLEMKMIRYSKKVDDKWESRAQYEMIAISLLDMPPMPEMDETVSPIDDLAI</sequence>
<name>A0A9P7A204_9AGAM</name>
<dbReference type="EMBL" id="JABBWD010000007">
    <property type="protein sequence ID" value="KAG1780908.1"/>
    <property type="molecule type" value="Genomic_DNA"/>
</dbReference>
<accession>A0A9P7A204</accession>
<protein>
    <submittedName>
        <fullName evidence="1">Uncharacterized protein</fullName>
    </submittedName>
</protein>